<accession>A0ABN4BZY5</accession>
<proteinExistence type="predicted"/>
<evidence type="ECO:0000313" key="1">
    <source>
        <dbReference type="EMBL" id="AHF11057.1"/>
    </source>
</evidence>
<dbReference type="RefSeq" id="WP_019224964.1">
    <property type="nucleotide sequence ID" value="NZ_CP007033.1"/>
</dbReference>
<keyword evidence="2" id="KW-1185">Reference proteome</keyword>
<evidence type="ECO:0008006" key="3">
    <source>
        <dbReference type="Google" id="ProtNLM"/>
    </source>
</evidence>
<protein>
    <recommendedName>
        <fullName evidence="3">ATPase</fullName>
    </recommendedName>
</protein>
<gene>
    <name evidence="1" type="ORF">DEHRE_14085</name>
</gene>
<dbReference type="EMBL" id="CP007033">
    <property type="protein sequence ID" value="AHF11057.1"/>
    <property type="molecule type" value="Genomic_DNA"/>
</dbReference>
<reference evidence="1 2" key="1">
    <citation type="journal article" date="2013" name="Stand. Genomic Sci.">
        <title>Complete genome sequence of Dehalobacter restrictus PER-K23(T.).</title>
        <authorList>
            <person name="Kruse T."/>
            <person name="Maillard J."/>
            <person name="Goodwin L."/>
            <person name="Woyke T."/>
            <person name="Teshima H."/>
            <person name="Bruce D."/>
            <person name="Detter C."/>
            <person name="Tapia R."/>
            <person name="Han C."/>
            <person name="Huntemann M."/>
            <person name="Wei C.L."/>
            <person name="Han J."/>
            <person name="Chen A."/>
            <person name="Kyrpides N."/>
            <person name="Szeto E."/>
            <person name="Markowitz V."/>
            <person name="Ivanova N."/>
            <person name="Pagani I."/>
            <person name="Pati A."/>
            <person name="Pitluck S."/>
            <person name="Nolan M."/>
            <person name="Holliger C."/>
            <person name="Smidt H."/>
        </authorList>
    </citation>
    <scope>NUCLEOTIDE SEQUENCE [LARGE SCALE GENOMIC DNA]</scope>
    <source>
        <strain evidence="2">DSM 9455</strain>
    </source>
</reference>
<sequence>MGNTSGIRHYYIEAFTPYGYVSLLPELLKEIKYTYLLTGGPGTGKSTMMKLIGIQMIDRGNDVDYIRSIREADSVAGLYLPKHKICLLDKDEFNWQINFCGPYHREIDFSSFCRQSRLEEHSPKISQLGASLADIEQDIIAQLRKDYMPKKQEESEEDGHACQNKTRNLDAVLSLAWEGDQQGDDSPHIDEITRILSRIKANNLSFYFLHSLQLEGWLNLAPRYIRDFDRICLDGEESAHLLRVLLEEVKCLGQAMEIIVHPLKPYTIVGLLFPEKNLAVWKGNPCRIEEQGFRMGHSTELIAILEQYRKNRLELKNLINDSVNFRGLDHFRSELLSSILTDLHQG</sequence>
<dbReference type="InterPro" id="IPR027417">
    <property type="entry name" value="P-loop_NTPase"/>
</dbReference>
<evidence type="ECO:0000313" key="2">
    <source>
        <dbReference type="Proteomes" id="UP000018934"/>
    </source>
</evidence>
<organism evidence="1 2">
    <name type="scientific">Dehalobacter restrictus (strain DSM 9455 / PER-K23)</name>
    <dbReference type="NCBI Taxonomy" id="871738"/>
    <lineage>
        <taxon>Bacteria</taxon>
        <taxon>Bacillati</taxon>
        <taxon>Bacillota</taxon>
        <taxon>Clostridia</taxon>
        <taxon>Eubacteriales</taxon>
        <taxon>Desulfitobacteriaceae</taxon>
        <taxon>Dehalobacter</taxon>
    </lineage>
</organism>
<dbReference type="SUPFAM" id="SSF52540">
    <property type="entry name" value="P-loop containing nucleoside triphosphate hydrolases"/>
    <property type="match status" value="1"/>
</dbReference>
<dbReference type="Proteomes" id="UP000018934">
    <property type="component" value="Chromosome"/>
</dbReference>
<name>A0ABN4BZY5_DEHRP</name>